<sequence length="70" mass="8230">MARHPESSSKMRLIWVQREKSFQIQFWISREKMSILNLLLKPVTLVLILVNHCTCDDDDDEDDDDASCFC</sequence>
<dbReference type="Proteomes" id="UP001152795">
    <property type="component" value="Unassembled WGS sequence"/>
</dbReference>
<reference evidence="1" key="1">
    <citation type="submission" date="2020-04" db="EMBL/GenBank/DDBJ databases">
        <authorList>
            <person name="Alioto T."/>
            <person name="Alioto T."/>
            <person name="Gomez Garrido J."/>
        </authorList>
    </citation>
    <scope>NUCLEOTIDE SEQUENCE</scope>
    <source>
        <strain evidence="1">A484AB</strain>
    </source>
</reference>
<name>A0A6S7HB49_PARCT</name>
<evidence type="ECO:0000313" key="2">
    <source>
        <dbReference type="Proteomes" id="UP001152795"/>
    </source>
</evidence>
<comment type="caution">
    <text evidence="1">The sequence shown here is derived from an EMBL/GenBank/DDBJ whole genome shotgun (WGS) entry which is preliminary data.</text>
</comment>
<gene>
    <name evidence="1" type="ORF">PACLA_8A078700</name>
</gene>
<evidence type="ECO:0000313" key="1">
    <source>
        <dbReference type="EMBL" id="CAB4002184.1"/>
    </source>
</evidence>
<accession>A0A6S7HB49</accession>
<keyword evidence="2" id="KW-1185">Reference proteome</keyword>
<proteinExistence type="predicted"/>
<organism evidence="1 2">
    <name type="scientific">Paramuricea clavata</name>
    <name type="common">Red gorgonian</name>
    <name type="synonym">Violescent sea-whip</name>
    <dbReference type="NCBI Taxonomy" id="317549"/>
    <lineage>
        <taxon>Eukaryota</taxon>
        <taxon>Metazoa</taxon>
        <taxon>Cnidaria</taxon>
        <taxon>Anthozoa</taxon>
        <taxon>Octocorallia</taxon>
        <taxon>Malacalcyonacea</taxon>
        <taxon>Plexauridae</taxon>
        <taxon>Paramuricea</taxon>
    </lineage>
</organism>
<dbReference type="AlphaFoldDB" id="A0A6S7HB49"/>
<protein>
    <submittedName>
        <fullName evidence="1">Uncharacterized protein</fullName>
    </submittedName>
</protein>
<dbReference type="EMBL" id="CACRXK020004280">
    <property type="protein sequence ID" value="CAB4002184.1"/>
    <property type="molecule type" value="Genomic_DNA"/>
</dbReference>